<dbReference type="InterPro" id="IPR055446">
    <property type="entry name" value="RecD2_N_OB"/>
</dbReference>
<dbReference type="InterPro" id="IPR027785">
    <property type="entry name" value="UvrD-like_helicase_C"/>
</dbReference>
<dbReference type="Gene3D" id="1.10.150.20">
    <property type="entry name" value="5' to 3' exonuclease, C-terminal subdomain"/>
    <property type="match status" value="1"/>
</dbReference>
<dbReference type="EMBL" id="CP115667">
    <property type="protein sequence ID" value="WBW50143.1"/>
    <property type="molecule type" value="Genomic_DNA"/>
</dbReference>
<keyword evidence="1 3" id="KW-0547">Nucleotide-binding</keyword>
<keyword evidence="3" id="KW-0378">Hydrolase</keyword>
<dbReference type="InterPro" id="IPR050534">
    <property type="entry name" value="Coronavir_polyprotein_1ab"/>
</dbReference>
<accession>A0ABY7QW46</accession>
<dbReference type="InterPro" id="IPR006345">
    <property type="entry name" value="RecD2"/>
</dbReference>
<dbReference type="InterPro" id="IPR027417">
    <property type="entry name" value="P-loop_NTPase"/>
</dbReference>
<dbReference type="Pfam" id="PF13604">
    <property type="entry name" value="AAA_30"/>
    <property type="match status" value="1"/>
</dbReference>
<reference evidence="5 6" key="1">
    <citation type="submission" date="2023-01" db="EMBL/GenBank/DDBJ databases">
        <authorList>
            <person name="Lee S.H."/>
            <person name="Jung H.S."/>
            <person name="Yun J.U."/>
        </authorList>
    </citation>
    <scope>NUCLEOTIDE SEQUENCE [LARGE SCALE GENOMIC DNA]</scope>
    <source>
        <strain evidence="5 6">CBA3646</strain>
    </source>
</reference>
<dbReference type="SMART" id="SM00382">
    <property type="entry name" value="AAA"/>
    <property type="match status" value="1"/>
</dbReference>
<feature type="domain" description="AAA+ ATPase" evidence="4">
    <location>
        <begin position="329"/>
        <end position="473"/>
    </location>
</feature>
<dbReference type="Pfam" id="PF18335">
    <property type="entry name" value="SH3_13"/>
    <property type="match status" value="1"/>
</dbReference>
<dbReference type="Proteomes" id="UP001210339">
    <property type="component" value="Chromosome"/>
</dbReference>
<dbReference type="InterPro" id="IPR029493">
    <property type="entry name" value="RecD2-like_HHH"/>
</dbReference>
<dbReference type="Pfam" id="PF14490">
    <property type="entry name" value="HHH_RecD2"/>
    <property type="match status" value="1"/>
</dbReference>
<dbReference type="SUPFAM" id="SSF52540">
    <property type="entry name" value="P-loop containing nucleoside triphosphate hydrolases"/>
    <property type="match status" value="1"/>
</dbReference>
<keyword evidence="3" id="KW-0238">DNA-binding</keyword>
<protein>
    <recommendedName>
        <fullName evidence="3">ATP-dependent RecD2 DNA helicase</fullName>
        <ecNumber evidence="3">5.6.2.3</ecNumber>
    </recommendedName>
    <alternativeName>
        <fullName evidence="3">DNA 5'-3' helicase subunit RecD2</fullName>
    </alternativeName>
</protein>
<evidence type="ECO:0000313" key="5">
    <source>
        <dbReference type="EMBL" id="WBW50143.1"/>
    </source>
</evidence>
<keyword evidence="6" id="KW-1185">Reference proteome</keyword>
<evidence type="ECO:0000256" key="3">
    <source>
        <dbReference type="HAMAP-Rule" id="MF_01488"/>
    </source>
</evidence>
<dbReference type="PANTHER" id="PTHR43788">
    <property type="entry name" value="DNA2/NAM7 HELICASE FAMILY MEMBER"/>
    <property type="match status" value="1"/>
</dbReference>
<dbReference type="InterPro" id="IPR041451">
    <property type="entry name" value="RecD2_SH13"/>
</dbReference>
<dbReference type="Pfam" id="PF13538">
    <property type="entry name" value="UvrD_C_2"/>
    <property type="match status" value="1"/>
</dbReference>
<dbReference type="Gene3D" id="3.40.50.300">
    <property type="entry name" value="P-loop containing nucleotide triphosphate hydrolases"/>
    <property type="match status" value="2"/>
</dbReference>
<evidence type="ECO:0000256" key="2">
    <source>
        <dbReference type="ARBA" id="ARBA00022840"/>
    </source>
</evidence>
<organism evidence="5 6">
    <name type="scientific">Peptoniphilus equinus</name>
    <dbReference type="NCBI Taxonomy" id="3016343"/>
    <lineage>
        <taxon>Bacteria</taxon>
        <taxon>Bacillati</taxon>
        <taxon>Bacillota</taxon>
        <taxon>Tissierellia</taxon>
        <taxon>Tissierellales</taxon>
        <taxon>Peptoniphilaceae</taxon>
        <taxon>Peptoniphilus</taxon>
    </lineage>
</organism>
<dbReference type="NCBIfam" id="TIGR01448">
    <property type="entry name" value="recD_rel"/>
    <property type="match status" value="1"/>
</dbReference>
<dbReference type="HAMAP" id="MF_01488">
    <property type="entry name" value="RecD2"/>
    <property type="match status" value="1"/>
</dbReference>
<keyword evidence="3" id="KW-0347">Helicase</keyword>
<evidence type="ECO:0000256" key="1">
    <source>
        <dbReference type="ARBA" id="ARBA00022741"/>
    </source>
</evidence>
<dbReference type="InterPro" id="IPR010994">
    <property type="entry name" value="RuvA_2-like"/>
</dbReference>
<dbReference type="Gene3D" id="1.10.10.2220">
    <property type="match status" value="1"/>
</dbReference>
<proteinExistence type="inferred from homology"/>
<dbReference type="EC" id="5.6.2.3" evidence="3"/>
<feature type="binding site" evidence="3">
    <location>
        <begin position="340"/>
        <end position="344"/>
    </location>
    <ligand>
        <name>ATP</name>
        <dbReference type="ChEBI" id="CHEBI:30616"/>
    </ligand>
</feature>
<dbReference type="PANTHER" id="PTHR43788:SF6">
    <property type="entry name" value="DNA HELICASE B"/>
    <property type="match status" value="1"/>
</dbReference>
<dbReference type="CDD" id="cd17933">
    <property type="entry name" value="DEXSc_RecD-like"/>
    <property type="match status" value="1"/>
</dbReference>
<gene>
    <name evidence="3" type="primary">recD2</name>
    <name evidence="5" type="ORF">O6R05_00860</name>
</gene>
<dbReference type="Gene3D" id="2.30.30.940">
    <property type="match status" value="1"/>
</dbReference>
<name>A0ABY7QW46_9FIRM</name>
<keyword evidence="3" id="KW-0413">Isomerase</keyword>
<evidence type="ECO:0000259" key="4">
    <source>
        <dbReference type="SMART" id="SM00382"/>
    </source>
</evidence>
<sequence>MEIRGIVEKIVYASADTGYVVARFSSDDDITITGNGLLREGMEYELTGELTFHKRYGEQFHFSAFEEILPTSKKGIIAYLSSGAIPYVKERLAKRIYDAFGDETLEILEHHPERLIAVEGIGSAKLSKIMAKLEEDKGLRTCMVELIQLGITPALGMKIYREYGQDAGRIIRENPYRLAEDIRGIGFQKADAIARELGGFYGTPLRTLAAVKYCMAMAAMEGHSFLPLDELLAKAASFLSMSEDSIRPHLLNLSLDERFYIERASSTCAQDRCYFAPYLRAENYIAGKLRDLVAKDGEAVDESGIDTVSARLNIELAAKQRDAVVHALHDNVLIITGGPGTGKTTTLKVIIELFELMDKSVALAAPTGRAAKRMQEATGRLAQTLHRLLEIGVSNSEQVHYGYEQDTELEADVLIIDEVSMVDLPLMDTVMHSLKVGTKLILVGDKDQLPSVGAGNVLRDLIESECMPVVNLDEVFRQAGASHIIKNAHLINGGVVPPVDNSADFFTIASPSERETRQTIVDLVTRRIPDYYNIESKNIQVLAPMKKGICGVNSLNAALQEAINHSQSHLTVGGVDFKKGDRVMQTRNNYQLEYRMDSEFYTETGQGVFNGDIGVITDIDDDDKTMEVTFDDYKKVTYDYGDMEELTLAYACTIHKSQGSEFDVVIMPLHFAPPMLLTRNLLYTAITRAKKLVVLVGNYKYVAQMIGNNTIARRYSTLKEKVQAAYGH</sequence>
<keyword evidence="2 3" id="KW-0067">ATP-binding</keyword>
<comment type="catalytic activity">
    <reaction evidence="3">
        <text>ATP + H2O = ADP + phosphate + H(+)</text>
        <dbReference type="Rhea" id="RHEA:13065"/>
        <dbReference type="ChEBI" id="CHEBI:15377"/>
        <dbReference type="ChEBI" id="CHEBI:15378"/>
        <dbReference type="ChEBI" id="CHEBI:30616"/>
        <dbReference type="ChEBI" id="CHEBI:43474"/>
        <dbReference type="ChEBI" id="CHEBI:456216"/>
        <dbReference type="EC" id="5.6.2.3"/>
    </reaction>
</comment>
<comment type="function">
    <text evidence="3">DNA-dependent ATPase and ATP-dependent 5'-3' DNA helicase. Has no activity on blunt DNA or DNA with 3'-overhangs, requires at least 10 bases of 5'-ssDNA for helicase activity.</text>
</comment>
<dbReference type="Pfam" id="PF23139">
    <property type="entry name" value="OB_YrrC"/>
    <property type="match status" value="1"/>
</dbReference>
<dbReference type="CDD" id="cd18809">
    <property type="entry name" value="SF1_C_RecD"/>
    <property type="match status" value="1"/>
</dbReference>
<dbReference type="SUPFAM" id="SSF47781">
    <property type="entry name" value="RuvA domain 2-like"/>
    <property type="match status" value="1"/>
</dbReference>
<dbReference type="RefSeq" id="WP_271191674.1">
    <property type="nucleotide sequence ID" value="NZ_CP115667.1"/>
</dbReference>
<dbReference type="InterPro" id="IPR003593">
    <property type="entry name" value="AAA+_ATPase"/>
</dbReference>
<evidence type="ECO:0000313" key="6">
    <source>
        <dbReference type="Proteomes" id="UP001210339"/>
    </source>
</evidence>
<comment type="similarity">
    <text evidence="3">Belongs to the RecD family. RecD2 subfamily.</text>
</comment>